<comment type="caution">
    <text evidence="9">The sequence shown here is derived from an EMBL/GenBank/DDBJ whole genome shotgun (WGS) entry which is preliminary data.</text>
</comment>
<feature type="binding site" description="axial binding residue" evidence="7">
    <location>
        <position position="510"/>
    </location>
    <ligand>
        <name>heme</name>
        <dbReference type="ChEBI" id="CHEBI:30413"/>
    </ligand>
    <ligandPart>
        <name>Fe</name>
        <dbReference type="ChEBI" id="CHEBI:18248"/>
    </ligandPart>
</feature>
<evidence type="ECO:0000256" key="2">
    <source>
        <dbReference type="ARBA" id="ARBA00010617"/>
    </source>
</evidence>
<dbReference type="CDD" id="cd11040">
    <property type="entry name" value="CYP7_CYP8-like"/>
    <property type="match status" value="1"/>
</dbReference>
<dbReference type="GO" id="GO:0016705">
    <property type="term" value="F:oxidoreductase activity, acting on paired donors, with incorporation or reduction of molecular oxygen"/>
    <property type="evidence" value="ECO:0007669"/>
    <property type="project" value="InterPro"/>
</dbReference>
<dbReference type="Gene3D" id="1.10.630.10">
    <property type="entry name" value="Cytochrome P450"/>
    <property type="match status" value="1"/>
</dbReference>
<keyword evidence="8" id="KW-0472">Membrane</keyword>
<reference evidence="9" key="1">
    <citation type="journal article" date="2021" name="Nat. Commun.">
        <title>Genetic determinants of endophytism in the Arabidopsis root mycobiome.</title>
        <authorList>
            <person name="Mesny F."/>
            <person name="Miyauchi S."/>
            <person name="Thiergart T."/>
            <person name="Pickel B."/>
            <person name="Atanasova L."/>
            <person name="Karlsson M."/>
            <person name="Huettel B."/>
            <person name="Barry K.W."/>
            <person name="Haridas S."/>
            <person name="Chen C."/>
            <person name="Bauer D."/>
            <person name="Andreopoulos W."/>
            <person name="Pangilinan J."/>
            <person name="LaButti K."/>
            <person name="Riley R."/>
            <person name="Lipzen A."/>
            <person name="Clum A."/>
            <person name="Drula E."/>
            <person name="Henrissat B."/>
            <person name="Kohler A."/>
            <person name="Grigoriev I.V."/>
            <person name="Martin F.M."/>
            <person name="Hacquard S."/>
        </authorList>
    </citation>
    <scope>NUCLEOTIDE SEQUENCE</scope>
    <source>
        <strain evidence="9">MPI-SDFR-AT-0073</strain>
    </source>
</reference>
<dbReference type="InterPro" id="IPR050529">
    <property type="entry name" value="CYP450_sterol_14alpha_dmase"/>
</dbReference>
<evidence type="ECO:0000256" key="3">
    <source>
        <dbReference type="ARBA" id="ARBA00022617"/>
    </source>
</evidence>
<dbReference type="GeneID" id="70131008"/>
<name>A0A9P8USZ4_9PEZI</name>
<accession>A0A9P8USZ4</accession>
<dbReference type="GO" id="GO:0020037">
    <property type="term" value="F:heme binding"/>
    <property type="evidence" value="ECO:0007669"/>
    <property type="project" value="InterPro"/>
</dbReference>
<dbReference type="Pfam" id="PF00067">
    <property type="entry name" value="p450"/>
    <property type="match status" value="2"/>
</dbReference>
<dbReference type="InterPro" id="IPR036396">
    <property type="entry name" value="Cyt_P450_sf"/>
</dbReference>
<dbReference type="AlphaFoldDB" id="A0A9P8USZ4"/>
<evidence type="ECO:0000256" key="7">
    <source>
        <dbReference type="PIRSR" id="PIRSR602403-1"/>
    </source>
</evidence>
<keyword evidence="4 7" id="KW-0479">Metal-binding</keyword>
<evidence type="ECO:0000256" key="5">
    <source>
        <dbReference type="ARBA" id="ARBA00023004"/>
    </source>
</evidence>
<keyword evidence="10" id="KW-1185">Reference proteome</keyword>
<sequence length="570" mass="64516">MAPSTDNSWGTILLLIVSPFVLTWLYTSIRFNIEAKSGSKAPTLPYVIPFLGHSIPFFINSDKFLRRVREQYGSLPLQLIVGPNRWTYIPHGQTVHEVFKSPKSAANKAMQLRVLSNLFDVPDEDMAILEADNTGFQIIPAPGTENFPHEKRWFHHNHSNSQSLLQGKPLFTMTQTFLDKYTARLQKKHEIQHDQWTEVPDLFGFVQTDMLRAAMEAMCGDHVYELAPNFDSNYWAFDAAMPTLLKQVPRWLAPKAWAARDKILKDVRAWLEYADKHFDWDNQELTGTEWEPVYGSRLMRARQEAFRLTGQTKNADPNQQLGLIWATNSNVIPATFYSLLGLLLSENLEARITAEVDSAFIGTGLNVDLPKLCSGKLLTSVYLESLRYSFGIMLIRVPTLDNFWLGGYAYGKKDTLVYSTWAAHHDAKFWNTGRISADGHAEHSVDSWWGERFLEYPDDPASGPIRKPDPEVYRQAKMTTRDAKDDQHATVVTAGLAGHFYPYGGGSTICPGRHFAKQELMAAVALLLRTFEFQLVDPAAAAKLQPDVGSAFGTMMPDRAVSARIRRRRL</sequence>
<organism evidence="9 10">
    <name type="scientific">Truncatella angustata</name>
    <dbReference type="NCBI Taxonomy" id="152316"/>
    <lineage>
        <taxon>Eukaryota</taxon>
        <taxon>Fungi</taxon>
        <taxon>Dikarya</taxon>
        <taxon>Ascomycota</taxon>
        <taxon>Pezizomycotina</taxon>
        <taxon>Sordariomycetes</taxon>
        <taxon>Xylariomycetidae</taxon>
        <taxon>Amphisphaeriales</taxon>
        <taxon>Sporocadaceae</taxon>
        <taxon>Truncatella</taxon>
    </lineage>
</organism>
<keyword evidence="6" id="KW-0503">Monooxygenase</keyword>
<feature type="transmembrane region" description="Helical" evidence="8">
    <location>
        <begin position="12"/>
        <end position="29"/>
    </location>
</feature>
<keyword evidence="8" id="KW-0812">Transmembrane</keyword>
<dbReference type="InterPro" id="IPR002403">
    <property type="entry name" value="Cyt_P450_E_grp-IV"/>
</dbReference>
<comment type="cofactor">
    <cofactor evidence="1 7">
        <name>heme</name>
        <dbReference type="ChEBI" id="CHEBI:30413"/>
    </cofactor>
</comment>
<evidence type="ECO:0000256" key="6">
    <source>
        <dbReference type="ARBA" id="ARBA00023033"/>
    </source>
</evidence>
<dbReference type="PANTHER" id="PTHR24304">
    <property type="entry name" value="CYTOCHROME P450 FAMILY 7"/>
    <property type="match status" value="1"/>
</dbReference>
<dbReference type="PRINTS" id="PR00465">
    <property type="entry name" value="EP450IV"/>
</dbReference>
<comment type="similarity">
    <text evidence="2">Belongs to the cytochrome P450 family.</text>
</comment>
<evidence type="ECO:0000256" key="1">
    <source>
        <dbReference type="ARBA" id="ARBA00001971"/>
    </source>
</evidence>
<protein>
    <submittedName>
        <fullName evidence="9">Cytochrome P450</fullName>
    </submittedName>
</protein>
<dbReference type="GO" id="GO:0005506">
    <property type="term" value="F:iron ion binding"/>
    <property type="evidence" value="ECO:0007669"/>
    <property type="project" value="InterPro"/>
</dbReference>
<dbReference type="OrthoDB" id="3366823at2759"/>
<dbReference type="GO" id="GO:0008395">
    <property type="term" value="F:steroid hydroxylase activity"/>
    <property type="evidence" value="ECO:0007669"/>
    <property type="project" value="TreeGrafter"/>
</dbReference>
<dbReference type="RefSeq" id="XP_045961865.1">
    <property type="nucleotide sequence ID" value="XM_046102116.1"/>
</dbReference>
<evidence type="ECO:0000256" key="8">
    <source>
        <dbReference type="SAM" id="Phobius"/>
    </source>
</evidence>
<dbReference type="PANTHER" id="PTHR24304:SF2">
    <property type="entry name" value="24-HYDROXYCHOLESTEROL 7-ALPHA-HYDROXYLASE"/>
    <property type="match status" value="1"/>
</dbReference>
<dbReference type="Proteomes" id="UP000758603">
    <property type="component" value="Unassembled WGS sequence"/>
</dbReference>
<keyword evidence="5 7" id="KW-0408">Iron</keyword>
<keyword evidence="6" id="KW-0560">Oxidoreductase</keyword>
<gene>
    <name evidence="9" type="ORF">BKA67DRAFT_555846</name>
</gene>
<evidence type="ECO:0000313" key="10">
    <source>
        <dbReference type="Proteomes" id="UP000758603"/>
    </source>
</evidence>
<dbReference type="EMBL" id="JAGPXC010000002">
    <property type="protein sequence ID" value="KAH6657631.1"/>
    <property type="molecule type" value="Genomic_DNA"/>
</dbReference>
<keyword evidence="8" id="KW-1133">Transmembrane helix</keyword>
<dbReference type="InterPro" id="IPR001128">
    <property type="entry name" value="Cyt_P450"/>
</dbReference>
<dbReference type="SUPFAM" id="SSF48264">
    <property type="entry name" value="Cytochrome P450"/>
    <property type="match status" value="1"/>
</dbReference>
<keyword evidence="3 7" id="KW-0349">Heme</keyword>
<proteinExistence type="inferred from homology"/>
<evidence type="ECO:0000313" key="9">
    <source>
        <dbReference type="EMBL" id="KAH6657631.1"/>
    </source>
</evidence>
<evidence type="ECO:0000256" key="4">
    <source>
        <dbReference type="ARBA" id="ARBA00022723"/>
    </source>
</evidence>